<name>A0A238KQC0_9RHOB</name>
<keyword evidence="2" id="KW-1185">Reference proteome</keyword>
<evidence type="ECO:0000313" key="1">
    <source>
        <dbReference type="EMBL" id="SMX45013.1"/>
    </source>
</evidence>
<gene>
    <name evidence="1" type="ORF">COL8621_02694</name>
</gene>
<dbReference type="EMBL" id="FXYE01000002">
    <property type="protein sequence ID" value="SMX45013.1"/>
    <property type="molecule type" value="Genomic_DNA"/>
</dbReference>
<dbReference type="AlphaFoldDB" id="A0A238KQC0"/>
<reference evidence="2" key="1">
    <citation type="submission" date="2017-05" db="EMBL/GenBank/DDBJ databases">
        <authorList>
            <person name="Rodrigo-Torres L."/>
            <person name="Arahal R. D."/>
            <person name="Lucena T."/>
        </authorList>
    </citation>
    <scope>NUCLEOTIDE SEQUENCE [LARGE SCALE GENOMIC DNA]</scope>
    <source>
        <strain evidence="2">CECT 8621</strain>
    </source>
</reference>
<protein>
    <submittedName>
        <fullName evidence="1">Uncharacterized protein</fullName>
    </submittedName>
</protein>
<proteinExistence type="predicted"/>
<sequence>MQPSQVILTLAGVIGAFVLITTWESDQKEETSADGGVSAPSVRKPSLFGGGVTSLTSVSGKKDPSKLGSANLRGYTEKTPLMIAADLKSYSILDAVEGYPSLKSNNVAHPAAVTKVAPITDCQFRKPAEGEAIANVFIGTGSGVETGLHVVTDSGIAKSTISWFAEQHRKRTAATTWGKHIAEGALRKVDVVVTDTSAPVYLILQSVSSRILWNILPAEGVEIAHIAAVSYAPTAVNPPTPETPVEISNAFLDDCAMGPARKPADHWGFIKNMRKSGTDQNEVLANIPAWQSISSYYDEGHYREGREEEVILRGHAVHERYSNWFEERFGFPAAQDAVGIASVAHVLVGPMPAADAPKVPYRSISGSTVKISDFEHIYFGPAAERVASIAEIQNTLARQALGEDLTLVIPAIVERTE</sequence>
<evidence type="ECO:0000313" key="2">
    <source>
        <dbReference type="Proteomes" id="UP000202922"/>
    </source>
</evidence>
<dbReference type="OrthoDB" id="7844257at2"/>
<dbReference type="RefSeq" id="WP_093967807.1">
    <property type="nucleotide sequence ID" value="NZ_FXYE01000002.1"/>
</dbReference>
<accession>A0A238KQC0</accession>
<dbReference type="Proteomes" id="UP000202922">
    <property type="component" value="Unassembled WGS sequence"/>
</dbReference>
<organism evidence="1 2">
    <name type="scientific">Actibacterium lipolyticum</name>
    <dbReference type="NCBI Taxonomy" id="1524263"/>
    <lineage>
        <taxon>Bacteria</taxon>
        <taxon>Pseudomonadati</taxon>
        <taxon>Pseudomonadota</taxon>
        <taxon>Alphaproteobacteria</taxon>
        <taxon>Rhodobacterales</taxon>
        <taxon>Roseobacteraceae</taxon>
        <taxon>Actibacterium</taxon>
    </lineage>
</organism>